<accession>A0ABP0GGP2</accession>
<evidence type="ECO:0000313" key="3">
    <source>
        <dbReference type="Proteomes" id="UP001642483"/>
    </source>
</evidence>
<dbReference type="SMART" id="SM00450">
    <property type="entry name" value="RHOD"/>
    <property type="match status" value="1"/>
</dbReference>
<dbReference type="Pfam" id="PF00581">
    <property type="entry name" value="Rhodanese"/>
    <property type="match status" value="1"/>
</dbReference>
<comment type="caution">
    <text evidence="2">The sequence shown here is derived from an EMBL/GenBank/DDBJ whole genome shotgun (WGS) entry which is preliminary data.</text>
</comment>
<dbReference type="InterPro" id="IPR036873">
    <property type="entry name" value="Rhodanese-like_dom_sf"/>
</dbReference>
<dbReference type="InterPro" id="IPR001763">
    <property type="entry name" value="Rhodanese-like_dom"/>
</dbReference>
<dbReference type="PROSITE" id="PS50206">
    <property type="entry name" value="RHODANESE_3"/>
    <property type="match status" value="1"/>
</dbReference>
<protein>
    <recommendedName>
        <fullName evidence="1">Rhodanese domain-containing protein</fullName>
    </recommendedName>
</protein>
<organism evidence="2 3">
    <name type="scientific">Clavelina lepadiformis</name>
    <name type="common">Light-bulb sea squirt</name>
    <name type="synonym">Ascidia lepadiformis</name>
    <dbReference type="NCBI Taxonomy" id="159417"/>
    <lineage>
        <taxon>Eukaryota</taxon>
        <taxon>Metazoa</taxon>
        <taxon>Chordata</taxon>
        <taxon>Tunicata</taxon>
        <taxon>Ascidiacea</taxon>
        <taxon>Aplousobranchia</taxon>
        <taxon>Clavelinidae</taxon>
        <taxon>Clavelina</taxon>
    </lineage>
</organism>
<evidence type="ECO:0000259" key="1">
    <source>
        <dbReference type="PROSITE" id="PS50206"/>
    </source>
</evidence>
<feature type="domain" description="Rhodanese" evidence="1">
    <location>
        <begin position="20"/>
        <end position="120"/>
    </location>
</feature>
<dbReference type="EMBL" id="CAWYQH010000119">
    <property type="protein sequence ID" value="CAK8690941.1"/>
    <property type="molecule type" value="Genomic_DNA"/>
</dbReference>
<name>A0ABP0GGP2_CLALP</name>
<sequence length="123" mass="13594">MVDLPPHQKISCAGLKERLQKEDLYVIDVRNPPEIEQSGFISSRRRVNIPFPEFESALNLEQNDFQAKYGIPKPTGDGSDLVIHCMIGGRGSKAIVLAEKSGLHKAQNLDGGYKKWAADGFAK</sequence>
<dbReference type="Proteomes" id="UP001642483">
    <property type="component" value="Unassembled WGS sequence"/>
</dbReference>
<keyword evidence="3" id="KW-1185">Reference proteome</keyword>
<dbReference type="Gene3D" id="3.40.250.10">
    <property type="entry name" value="Rhodanese-like domain"/>
    <property type="match status" value="1"/>
</dbReference>
<evidence type="ECO:0000313" key="2">
    <source>
        <dbReference type="EMBL" id="CAK8690941.1"/>
    </source>
</evidence>
<proteinExistence type="predicted"/>
<dbReference type="SUPFAM" id="SSF52821">
    <property type="entry name" value="Rhodanese/Cell cycle control phosphatase"/>
    <property type="match status" value="1"/>
</dbReference>
<dbReference type="PANTHER" id="PTHR44086:SF10">
    <property type="entry name" value="THIOSULFATE SULFURTRANSFERASE_RHODANESE-LIKE DOMAIN-CONTAINING PROTEIN 3"/>
    <property type="match status" value="1"/>
</dbReference>
<dbReference type="PANTHER" id="PTHR44086">
    <property type="entry name" value="THIOSULFATE SULFURTRANSFERASE RDL2, MITOCHONDRIAL-RELATED"/>
    <property type="match status" value="1"/>
</dbReference>
<reference evidence="2 3" key="1">
    <citation type="submission" date="2024-02" db="EMBL/GenBank/DDBJ databases">
        <authorList>
            <person name="Daric V."/>
            <person name="Darras S."/>
        </authorList>
    </citation>
    <scope>NUCLEOTIDE SEQUENCE [LARGE SCALE GENOMIC DNA]</scope>
</reference>
<gene>
    <name evidence="2" type="ORF">CVLEPA_LOCUS23486</name>
</gene>